<dbReference type="PROSITE" id="PS01063">
    <property type="entry name" value="SIGMA70_ECF"/>
    <property type="match status" value="1"/>
</dbReference>
<dbReference type="Gene3D" id="1.10.10.10">
    <property type="entry name" value="Winged helix-like DNA-binding domain superfamily/Winged helix DNA-binding domain"/>
    <property type="match status" value="1"/>
</dbReference>
<evidence type="ECO:0000259" key="8">
    <source>
        <dbReference type="Pfam" id="PF08281"/>
    </source>
</evidence>
<dbReference type="SUPFAM" id="SSF88659">
    <property type="entry name" value="Sigma3 and sigma4 domains of RNA polymerase sigma factors"/>
    <property type="match status" value="1"/>
</dbReference>
<evidence type="ECO:0000256" key="5">
    <source>
        <dbReference type="ARBA" id="ARBA00023163"/>
    </source>
</evidence>
<dbReference type="Gene3D" id="1.10.1740.10">
    <property type="match status" value="1"/>
</dbReference>
<reference evidence="9" key="1">
    <citation type="journal article" date="2020" name="mSystems">
        <title>Genome- and Community-Level Interaction Insights into Carbon Utilization and Element Cycling Functions of Hydrothermarchaeota in Hydrothermal Sediment.</title>
        <authorList>
            <person name="Zhou Z."/>
            <person name="Liu Y."/>
            <person name="Xu W."/>
            <person name="Pan J."/>
            <person name="Luo Z.H."/>
            <person name="Li M."/>
        </authorList>
    </citation>
    <scope>NUCLEOTIDE SEQUENCE [LARGE SCALE GENOMIC DNA]</scope>
    <source>
        <strain evidence="9">SpSt-876</strain>
    </source>
</reference>
<dbReference type="Pfam" id="PF04542">
    <property type="entry name" value="Sigma70_r2"/>
    <property type="match status" value="1"/>
</dbReference>
<dbReference type="InterPro" id="IPR007627">
    <property type="entry name" value="RNA_pol_sigma70_r2"/>
</dbReference>
<dbReference type="InterPro" id="IPR039425">
    <property type="entry name" value="RNA_pol_sigma-70-like"/>
</dbReference>
<keyword evidence="3 6" id="KW-0731">Sigma factor</keyword>
<dbReference type="Pfam" id="PF08281">
    <property type="entry name" value="Sigma70_r4_2"/>
    <property type="match status" value="1"/>
</dbReference>
<evidence type="ECO:0000256" key="6">
    <source>
        <dbReference type="RuleBase" id="RU000716"/>
    </source>
</evidence>
<evidence type="ECO:0000256" key="2">
    <source>
        <dbReference type="ARBA" id="ARBA00023015"/>
    </source>
</evidence>
<dbReference type="InterPro" id="IPR013249">
    <property type="entry name" value="RNA_pol_sigma70_r4_t2"/>
</dbReference>
<feature type="domain" description="RNA polymerase sigma factor 70 region 4 type 2" evidence="8">
    <location>
        <begin position="133"/>
        <end position="184"/>
    </location>
</feature>
<protein>
    <recommendedName>
        <fullName evidence="6">RNA polymerase sigma factor</fullName>
    </recommendedName>
</protein>
<evidence type="ECO:0000256" key="4">
    <source>
        <dbReference type="ARBA" id="ARBA00023125"/>
    </source>
</evidence>
<feature type="domain" description="RNA polymerase sigma-70 region 2" evidence="7">
    <location>
        <begin position="37"/>
        <end position="103"/>
    </location>
</feature>
<dbReference type="InterPro" id="IPR036388">
    <property type="entry name" value="WH-like_DNA-bd_sf"/>
</dbReference>
<evidence type="ECO:0000313" key="9">
    <source>
        <dbReference type="EMBL" id="HHS53003.1"/>
    </source>
</evidence>
<sequence length="199" mass="23551">MYILMSYSPKTNYLSDLTDLELIRKVKSGETQAFDCLMQRYGNRIYRVIYGMVHNYADAEDLVQETFVHAYKGIKKFKEQYQFYTWLYRIAINLCINYCKRKKIIQFTSLANAEFYADKNPKASLEAQELKRVVERQLAQLSNEQKMVFVLRTFEEMSYQEIADILGISVGTVMSRLARARQKLKELLKDYLPKSEKRL</sequence>
<keyword evidence="4 6" id="KW-0238">DNA-binding</keyword>
<evidence type="ECO:0000256" key="1">
    <source>
        <dbReference type="ARBA" id="ARBA00010641"/>
    </source>
</evidence>
<evidence type="ECO:0000256" key="3">
    <source>
        <dbReference type="ARBA" id="ARBA00023082"/>
    </source>
</evidence>
<dbReference type="PANTHER" id="PTHR43133">
    <property type="entry name" value="RNA POLYMERASE ECF-TYPE SIGMA FACTO"/>
    <property type="match status" value="1"/>
</dbReference>
<dbReference type="EMBL" id="DTLI01000218">
    <property type="protein sequence ID" value="HHS53003.1"/>
    <property type="molecule type" value="Genomic_DNA"/>
</dbReference>
<dbReference type="PANTHER" id="PTHR43133:SF8">
    <property type="entry name" value="RNA POLYMERASE SIGMA FACTOR HI_1459-RELATED"/>
    <property type="match status" value="1"/>
</dbReference>
<dbReference type="GO" id="GO:0006352">
    <property type="term" value="P:DNA-templated transcription initiation"/>
    <property type="evidence" value="ECO:0007669"/>
    <property type="project" value="InterPro"/>
</dbReference>
<gene>
    <name evidence="9" type="ORF">ENW73_09175</name>
</gene>
<dbReference type="AlphaFoldDB" id="A0A7C6EHC6"/>
<dbReference type="SUPFAM" id="SSF88946">
    <property type="entry name" value="Sigma2 domain of RNA polymerase sigma factors"/>
    <property type="match status" value="1"/>
</dbReference>
<dbReference type="InterPro" id="IPR000838">
    <property type="entry name" value="RNA_pol_sigma70_ECF_CS"/>
</dbReference>
<keyword evidence="5 6" id="KW-0804">Transcription</keyword>
<dbReference type="NCBIfam" id="TIGR02937">
    <property type="entry name" value="sigma70-ECF"/>
    <property type="match status" value="1"/>
</dbReference>
<dbReference type="GO" id="GO:0016987">
    <property type="term" value="F:sigma factor activity"/>
    <property type="evidence" value="ECO:0007669"/>
    <property type="project" value="UniProtKB-KW"/>
</dbReference>
<accession>A0A7C6EHC6</accession>
<proteinExistence type="inferred from homology"/>
<dbReference type="CDD" id="cd06171">
    <property type="entry name" value="Sigma70_r4"/>
    <property type="match status" value="1"/>
</dbReference>
<name>A0A7C6EHC6_UNCW3</name>
<keyword evidence="2 6" id="KW-0805">Transcription regulation</keyword>
<evidence type="ECO:0000259" key="7">
    <source>
        <dbReference type="Pfam" id="PF04542"/>
    </source>
</evidence>
<dbReference type="InterPro" id="IPR013324">
    <property type="entry name" value="RNA_pol_sigma_r3/r4-like"/>
</dbReference>
<dbReference type="InterPro" id="IPR014284">
    <property type="entry name" value="RNA_pol_sigma-70_dom"/>
</dbReference>
<comment type="caution">
    <text evidence="9">The sequence shown here is derived from an EMBL/GenBank/DDBJ whole genome shotgun (WGS) entry which is preliminary data.</text>
</comment>
<comment type="similarity">
    <text evidence="1 6">Belongs to the sigma-70 factor family. ECF subfamily.</text>
</comment>
<dbReference type="InterPro" id="IPR013325">
    <property type="entry name" value="RNA_pol_sigma_r2"/>
</dbReference>
<dbReference type="GO" id="GO:0003677">
    <property type="term" value="F:DNA binding"/>
    <property type="evidence" value="ECO:0007669"/>
    <property type="project" value="UniProtKB-KW"/>
</dbReference>
<organism evidence="9">
    <name type="scientific">candidate division WOR-3 bacterium</name>
    <dbReference type="NCBI Taxonomy" id="2052148"/>
    <lineage>
        <taxon>Bacteria</taxon>
        <taxon>Bacteria division WOR-3</taxon>
    </lineage>
</organism>